<dbReference type="RefSeq" id="WP_188414474.1">
    <property type="nucleotide sequence ID" value="NZ_BMDO01000002.1"/>
</dbReference>
<gene>
    <name evidence="1" type="ORF">GCM10011425_10240</name>
</gene>
<keyword evidence="2" id="KW-1185">Reference proteome</keyword>
<name>A0A917J810_9SPHI</name>
<evidence type="ECO:0000313" key="2">
    <source>
        <dbReference type="Proteomes" id="UP000662074"/>
    </source>
</evidence>
<reference evidence="1" key="2">
    <citation type="submission" date="2020-09" db="EMBL/GenBank/DDBJ databases">
        <authorList>
            <person name="Sun Q."/>
            <person name="Sedlacek I."/>
        </authorList>
    </citation>
    <scope>NUCLEOTIDE SEQUENCE</scope>
    <source>
        <strain evidence="1">CCM 8711</strain>
    </source>
</reference>
<evidence type="ECO:0000313" key="1">
    <source>
        <dbReference type="EMBL" id="GGI49812.1"/>
    </source>
</evidence>
<accession>A0A917J810</accession>
<reference evidence="1" key="1">
    <citation type="journal article" date="2014" name="Int. J. Syst. Evol. Microbiol.">
        <title>Complete genome sequence of Corynebacterium casei LMG S-19264T (=DSM 44701T), isolated from a smear-ripened cheese.</title>
        <authorList>
            <consortium name="US DOE Joint Genome Institute (JGI-PGF)"/>
            <person name="Walter F."/>
            <person name="Albersmeier A."/>
            <person name="Kalinowski J."/>
            <person name="Ruckert C."/>
        </authorList>
    </citation>
    <scope>NUCLEOTIDE SEQUENCE</scope>
    <source>
        <strain evidence="1">CCM 8711</strain>
    </source>
</reference>
<protein>
    <submittedName>
        <fullName evidence="1">Uncharacterized protein</fullName>
    </submittedName>
</protein>
<dbReference type="EMBL" id="BMDO01000002">
    <property type="protein sequence ID" value="GGI49812.1"/>
    <property type="molecule type" value="Genomic_DNA"/>
</dbReference>
<sequence>MKGSGGKVRVTTFILTRWATNYDPLVSKVHITGTSIWTVMKIIIAMLANDEALKLAITNFTENNPCEQEKTGKTTCILTIENIAKTI</sequence>
<dbReference type="Proteomes" id="UP000662074">
    <property type="component" value="Unassembled WGS sequence"/>
</dbReference>
<organism evidence="1 2">
    <name type="scientific">Mucilaginibacter galii</name>
    <dbReference type="NCBI Taxonomy" id="2005073"/>
    <lineage>
        <taxon>Bacteria</taxon>
        <taxon>Pseudomonadati</taxon>
        <taxon>Bacteroidota</taxon>
        <taxon>Sphingobacteriia</taxon>
        <taxon>Sphingobacteriales</taxon>
        <taxon>Sphingobacteriaceae</taxon>
        <taxon>Mucilaginibacter</taxon>
    </lineage>
</organism>
<dbReference type="AlphaFoldDB" id="A0A917J810"/>
<proteinExistence type="predicted"/>
<comment type="caution">
    <text evidence="1">The sequence shown here is derived from an EMBL/GenBank/DDBJ whole genome shotgun (WGS) entry which is preliminary data.</text>
</comment>